<dbReference type="RefSeq" id="WP_111362162.1">
    <property type="nucleotide sequence ID" value="NZ_VINQ01000001.1"/>
</dbReference>
<comment type="caution">
    <text evidence="2">The sequence shown here is derived from an EMBL/GenBank/DDBJ whole genome shotgun (WGS) entry which is preliminary data.</text>
</comment>
<keyword evidence="3" id="KW-1185">Reference proteome</keyword>
<keyword evidence="2" id="KW-0489">Methyltransferase</keyword>
<dbReference type="GO" id="GO:0032259">
    <property type="term" value="P:methylation"/>
    <property type="evidence" value="ECO:0007669"/>
    <property type="project" value="UniProtKB-KW"/>
</dbReference>
<dbReference type="InterPro" id="IPR029063">
    <property type="entry name" value="SAM-dependent_MTases_sf"/>
</dbReference>
<sequence>MDAPRADPPDTAADLIQSRGLRFPNDPAILSPRIRQSLRKNAYEKLESEAVLRVARAGDTVLELGAGIGYMSTLIATKKPVTAIHSFEANPNLIDYIHRVHSENGVTNATVHNALLAPKASGPVDFYVRKNLLASSLDKTATDESAITSTEQVAVRDINDTFTEIRPSVLVCDIEGAEASILPALDYEGLRAAVIELHPQWIGPEGVRAVFDAMHRAGLTYFPRWSHRKVIVFRRSWSVVNP</sequence>
<dbReference type="Proteomes" id="UP000325291">
    <property type="component" value="Unassembled WGS sequence"/>
</dbReference>
<name>A0A5A9ZUN0_9RHOB</name>
<gene>
    <name evidence="2" type="ORF">FLO80_01145</name>
</gene>
<organism evidence="2 3">
    <name type="scientific">Aquicoccus porphyridii</name>
    <dbReference type="NCBI Taxonomy" id="1852029"/>
    <lineage>
        <taxon>Bacteria</taxon>
        <taxon>Pseudomonadati</taxon>
        <taxon>Pseudomonadota</taxon>
        <taxon>Alphaproteobacteria</taxon>
        <taxon>Rhodobacterales</taxon>
        <taxon>Paracoccaceae</taxon>
        <taxon>Aquicoccus</taxon>
    </lineage>
</organism>
<evidence type="ECO:0000313" key="3">
    <source>
        <dbReference type="Proteomes" id="UP000325291"/>
    </source>
</evidence>
<dbReference type="GO" id="GO:0008168">
    <property type="term" value="F:methyltransferase activity"/>
    <property type="evidence" value="ECO:0007669"/>
    <property type="project" value="UniProtKB-KW"/>
</dbReference>
<evidence type="ECO:0000259" key="1">
    <source>
        <dbReference type="Pfam" id="PF05050"/>
    </source>
</evidence>
<evidence type="ECO:0000313" key="2">
    <source>
        <dbReference type="EMBL" id="KAA0920811.1"/>
    </source>
</evidence>
<protein>
    <submittedName>
        <fullName evidence="2">FkbM family methyltransferase</fullName>
    </submittedName>
</protein>
<dbReference type="Pfam" id="PF05050">
    <property type="entry name" value="Methyltransf_21"/>
    <property type="match status" value="1"/>
</dbReference>
<accession>A0A5A9ZUN0</accession>
<dbReference type="SUPFAM" id="SSF53335">
    <property type="entry name" value="S-adenosyl-L-methionine-dependent methyltransferases"/>
    <property type="match status" value="1"/>
</dbReference>
<keyword evidence="2" id="KW-0808">Transferase</keyword>
<reference evidence="2 3" key="1">
    <citation type="submission" date="2019-07" db="EMBL/GenBank/DDBJ databases">
        <title>Aquicoccus porphyridii gen. nov., sp. nov., isolated from a small marine red alga, Porphyridium marinum.</title>
        <authorList>
            <person name="Liu L."/>
        </authorList>
    </citation>
    <scope>NUCLEOTIDE SEQUENCE [LARGE SCALE GENOMIC DNA]</scope>
    <source>
        <strain evidence="2 3">L1 8-17</strain>
    </source>
</reference>
<dbReference type="EMBL" id="VINQ01000001">
    <property type="protein sequence ID" value="KAA0920811.1"/>
    <property type="molecule type" value="Genomic_DNA"/>
</dbReference>
<dbReference type="AlphaFoldDB" id="A0A5A9ZUN0"/>
<feature type="domain" description="Methyltransferase FkbM" evidence="1">
    <location>
        <begin position="65"/>
        <end position="203"/>
    </location>
</feature>
<dbReference type="InterPro" id="IPR006342">
    <property type="entry name" value="FkbM_mtfrase"/>
</dbReference>
<dbReference type="NCBIfam" id="TIGR01444">
    <property type="entry name" value="fkbM_fam"/>
    <property type="match status" value="1"/>
</dbReference>
<proteinExistence type="predicted"/>
<dbReference type="Gene3D" id="3.40.50.150">
    <property type="entry name" value="Vaccinia Virus protein VP39"/>
    <property type="match status" value="1"/>
</dbReference>